<dbReference type="AlphaFoldDB" id="K5WEI4"/>
<keyword evidence="1" id="KW-0539">Nucleus</keyword>
<feature type="region of interest" description="Disordered" evidence="2">
    <location>
        <begin position="1"/>
        <end position="31"/>
    </location>
</feature>
<feature type="region of interest" description="Disordered" evidence="2">
    <location>
        <begin position="49"/>
        <end position="81"/>
    </location>
</feature>
<accession>K5WEI4</accession>
<sequence length="81" mass="9427">TATSSQASHRRRRSTVSDNERRPKRGDEDYIKRPENAFILFRRKCCEDRNQAQEDPEDPAAAPAKKQRQADLSKAISQQWK</sequence>
<dbReference type="SUPFAM" id="SSF47095">
    <property type="entry name" value="HMG-box"/>
    <property type="match status" value="1"/>
</dbReference>
<feature type="domain" description="HMG box" evidence="3">
    <location>
        <begin position="31"/>
        <end position="81"/>
    </location>
</feature>
<keyword evidence="1" id="KW-0238">DNA-binding</keyword>
<evidence type="ECO:0000259" key="3">
    <source>
        <dbReference type="PROSITE" id="PS50118"/>
    </source>
</evidence>
<proteinExistence type="predicted"/>
<protein>
    <recommendedName>
        <fullName evidence="3">HMG box domain-containing protein</fullName>
    </recommendedName>
</protein>
<dbReference type="Proteomes" id="UP000008370">
    <property type="component" value="Unassembled WGS sequence"/>
</dbReference>
<dbReference type="InterPro" id="IPR036910">
    <property type="entry name" value="HMG_box_dom_sf"/>
</dbReference>
<dbReference type="GO" id="GO:0003677">
    <property type="term" value="F:DNA binding"/>
    <property type="evidence" value="ECO:0007669"/>
    <property type="project" value="UniProtKB-UniRule"/>
</dbReference>
<reference evidence="4 5" key="1">
    <citation type="journal article" date="2012" name="BMC Genomics">
        <title>Comparative genomics of the white-rot fungi, Phanerochaete carnosa and P. chrysosporium, to elucidate the genetic basis of the distinct wood types they colonize.</title>
        <authorList>
            <person name="Suzuki H."/>
            <person name="MacDonald J."/>
            <person name="Syed K."/>
            <person name="Salamov A."/>
            <person name="Hori C."/>
            <person name="Aerts A."/>
            <person name="Henrissat B."/>
            <person name="Wiebenga A."/>
            <person name="vanKuyk P.A."/>
            <person name="Barry K."/>
            <person name="Lindquist E."/>
            <person name="LaButti K."/>
            <person name="Lapidus A."/>
            <person name="Lucas S."/>
            <person name="Coutinho P."/>
            <person name="Gong Y."/>
            <person name="Samejima M."/>
            <person name="Mahadevan R."/>
            <person name="Abou-Zaid M."/>
            <person name="de Vries R.P."/>
            <person name="Igarashi K."/>
            <person name="Yadav J.S."/>
            <person name="Grigoriev I.V."/>
            <person name="Master E.R."/>
        </authorList>
    </citation>
    <scope>NUCLEOTIDE SEQUENCE [LARGE SCALE GENOMIC DNA]</scope>
    <source>
        <strain evidence="4 5">HHB-10118-sp</strain>
    </source>
</reference>
<dbReference type="PROSITE" id="PS50118">
    <property type="entry name" value="HMG_BOX_2"/>
    <property type="match status" value="1"/>
</dbReference>
<evidence type="ECO:0000313" key="4">
    <source>
        <dbReference type="EMBL" id="EKM57705.1"/>
    </source>
</evidence>
<dbReference type="GeneID" id="18920106"/>
<feature type="non-terminal residue" evidence="4">
    <location>
        <position position="81"/>
    </location>
</feature>
<evidence type="ECO:0000256" key="1">
    <source>
        <dbReference type="PROSITE-ProRule" id="PRU00267"/>
    </source>
</evidence>
<dbReference type="KEGG" id="pco:PHACADRAFT_58554"/>
<dbReference type="STRING" id="650164.K5WEI4"/>
<dbReference type="GO" id="GO:0005634">
    <property type="term" value="C:nucleus"/>
    <property type="evidence" value="ECO:0007669"/>
    <property type="project" value="UniProtKB-UniRule"/>
</dbReference>
<dbReference type="EMBL" id="JH930470">
    <property type="protein sequence ID" value="EKM57705.1"/>
    <property type="molecule type" value="Genomic_DNA"/>
</dbReference>
<feature type="DNA-binding region" description="HMG box" evidence="1">
    <location>
        <begin position="31"/>
        <end position="81"/>
    </location>
</feature>
<name>K5WEI4_PHACS</name>
<dbReference type="InterPro" id="IPR009071">
    <property type="entry name" value="HMG_box_dom"/>
</dbReference>
<dbReference type="InParanoid" id="K5WEI4"/>
<feature type="non-terminal residue" evidence="4">
    <location>
        <position position="1"/>
    </location>
</feature>
<evidence type="ECO:0000256" key="2">
    <source>
        <dbReference type="SAM" id="MobiDB-lite"/>
    </source>
</evidence>
<gene>
    <name evidence="4" type="ORF">PHACADRAFT_58554</name>
</gene>
<evidence type="ECO:0000313" key="5">
    <source>
        <dbReference type="Proteomes" id="UP000008370"/>
    </source>
</evidence>
<dbReference type="Gene3D" id="1.10.30.10">
    <property type="entry name" value="High mobility group box domain"/>
    <property type="match status" value="1"/>
</dbReference>
<dbReference type="HOGENOM" id="CLU_178963_0_0_1"/>
<dbReference type="OrthoDB" id="6247875at2759"/>
<feature type="compositionally biased region" description="Basic and acidic residues" evidence="2">
    <location>
        <begin position="18"/>
        <end position="31"/>
    </location>
</feature>
<organism evidence="4 5">
    <name type="scientific">Phanerochaete carnosa (strain HHB-10118-sp)</name>
    <name type="common">White-rot fungus</name>
    <name type="synonym">Peniophora carnosa</name>
    <dbReference type="NCBI Taxonomy" id="650164"/>
    <lineage>
        <taxon>Eukaryota</taxon>
        <taxon>Fungi</taxon>
        <taxon>Dikarya</taxon>
        <taxon>Basidiomycota</taxon>
        <taxon>Agaricomycotina</taxon>
        <taxon>Agaricomycetes</taxon>
        <taxon>Polyporales</taxon>
        <taxon>Phanerochaetaceae</taxon>
        <taxon>Phanerochaete</taxon>
    </lineage>
</organism>
<keyword evidence="5" id="KW-1185">Reference proteome</keyword>
<dbReference type="RefSeq" id="XP_007393051.1">
    <property type="nucleotide sequence ID" value="XM_007392989.1"/>
</dbReference>